<dbReference type="EMBL" id="BAABFL010000124">
    <property type="protein sequence ID" value="GAA4649218.1"/>
    <property type="molecule type" value="Genomic_DNA"/>
</dbReference>
<proteinExistence type="predicted"/>
<keyword evidence="2" id="KW-1185">Reference proteome</keyword>
<sequence>MIWLLSGSVCGKALVWQLWGNGECCLGEIGVGRHRCFPFSAASTGLLSCDATAASLPLLQTKSTGVDLQYRGFNG</sequence>
<organism evidence="1 2">
    <name type="scientific">Kistimonas scapharcae</name>
    <dbReference type="NCBI Taxonomy" id="1036133"/>
    <lineage>
        <taxon>Bacteria</taxon>
        <taxon>Pseudomonadati</taxon>
        <taxon>Pseudomonadota</taxon>
        <taxon>Gammaproteobacteria</taxon>
        <taxon>Oceanospirillales</taxon>
        <taxon>Endozoicomonadaceae</taxon>
        <taxon>Kistimonas</taxon>
    </lineage>
</organism>
<evidence type="ECO:0000313" key="1">
    <source>
        <dbReference type="EMBL" id="GAA4649218.1"/>
    </source>
</evidence>
<evidence type="ECO:0000313" key="2">
    <source>
        <dbReference type="Proteomes" id="UP001500604"/>
    </source>
</evidence>
<protein>
    <recommendedName>
        <fullName evidence="3">Secreted protein</fullName>
    </recommendedName>
</protein>
<dbReference type="Proteomes" id="UP001500604">
    <property type="component" value="Unassembled WGS sequence"/>
</dbReference>
<gene>
    <name evidence="1" type="ORF">GCM10023116_14920</name>
</gene>
<name>A0ABP8UZ33_9GAMM</name>
<evidence type="ECO:0008006" key="3">
    <source>
        <dbReference type="Google" id="ProtNLM"/>
    </source>
</evidence>
<reference evidence="2" key="1">
    <citation type="journal article" date="2019" name="Int. J. Syst. Evol. Microbiol.">
        <title>The Global Catalogue of Microorganisms (GCM) 10K type strain sequencing project: providing services to taxonomists for standard genome sequencing and annotation.</title>
        <authorList>
            <consortium name="The Broad Institute Genomics Platform"/>
            <consortium name="The Broad Institute Genome Sequencing Center for Infectious Disease"/>
            <person name="Wu L."/>
            <person name="Ma J."/>
        </authorList>
    </citation>
    <scope>NUCLEOTIDE SEQUENCE [LARGE SCALE GENOMIC DNA]</scope>
    <source>
        <strain evidence="2">JCM 17805</strain>
    </source>
</reference>
<comment type="caution">
    <text evidence="1">The sequence shown here is derived from an EMBL/GenBank/DDBJ whole genome shotgun (WGS) entry which is preliminary data.</text>
</comment>
<accession>A0ABP8UZ33</accession>